<protein>
    <submittedName>
        <fullName evidence="1">Uncharacterized protein</fullName>
    </submittedName>
</protein>
<dbReference type="STRING" id="740709.A10D4_01110"/>
<evidence type="ECO:0000313" key="2">
    <source>
        <dbReference type="Proteomes" id="UP000014115"/>
    </source>
</evidence>
<organism evidence="1 2">
    <name type="scientific">Idiomarina xiamenensis 10-D-4</name>
    <dbReference type="NCBI Taxonomy" id="740709"/>
    <lineage>
        <taxon>Bacteria</taxon>
        <taxon>Pseudomonadati</taxon>
        <taxon>Pseudomonadota</taxon>
        <taxon>Gammaproteobacteria</taxon>
        <taxon>Alteromonadales</taxon>
        <taxon>Idiomarinaceae</taxon>
        <taxon>Idiomarina</taxon>
    </lineage>
</organism>
<accession>K2LCN9</accession>
<sequence length="56" mass="6365">MKQNKKLFAFKLAEKKQATQMKSQKQFKAREGVALAGCTDPSGNFNVRYDDNGMYC</sequence>
<evidence type="ECO:0000313" key="1">
    <source>
        <dbReference type="EMBL" id="EKE87650.1"/>
    </source>
</evidence>
<dbReference type="Proteomes" id="UP000014115">
    <property type="component" value="Unassembled WGS sequence"/>
</dbReference>
<comment type="caution">
    <text evidence="1">The sequence shown here is derived from an EMBL/GenBank/DDBJ whole genome shotgun (WGS) entry which is preliminary data.</text>
</comment>
<reference evidence="1 2" key="1">
    <citation type="journal article" date="2012" name="J. Bacteriol.">
        <title>Genome Sequence of Idiomarina xiamenensis Type Strain 10-D-4.</title>
        <authorList>
            <person name="Lai Q."/>
            <person name="Wang L."/>
            <person name="Wang W."/>
            <person name="Shao Z."/>
        </authorList>
    </citation>
    <scope>NUCLEOTIDE SEQUENCE [LARGE SCALE GENOMIC DNA]</scope>
    <source>
        <strain evidence="1 2">10-D-4</strain>
    </source>
</reference>
<keyword evidence="2" id="KW-1185">Reference proteome</keyword>
<dbReference type="PATRIC" id="fig|740709.3.peg.224"/>
<gene>
    <name evidence="1" type="ORF">A10D4_01110</name>
</gene>
<dbReference type="EMBL" id="AMRG01000001">
    <property type="protein sequence ID" value="EKE87650.1"/>
    <property type="molecule type" value="Genomic_DNA"/>
</dbReference>
<name>K2LCN9_9GAMM</name>
<proteinExistence type="predicted"/>
<dbReference type="AlphaFoldDB" id="K2LCN9"/>
<dbReference type="RefSeq" id="WP_008487175.1">
    <property type="nucleotide sequence ID" value="NZ_AMRG01000001.1"/>
</dbReference>